<dbReference type="GO" id="GO:0003700">
    <property type="term" value="F:DNA-binding transcription factor activity"/>
    <property type="evidence" value="ECO:0007669"/>
    <property type="project" value="TreeGrafter"/>
</dbReference>
<protein>
    <submittedName>
        <fullName evidence="6">LacI family DNA-binding transcriptional regulator</fullName>
    </submittedName>
</protein>
<dbReference type="Gene3D" id="1.10.260.40">
    <property type="entry name" value="lambda repressor-like DNA-binding domains"/>
    <property type="match status" value="1"/>
</dbReference>
<comment type="caution">
    <text evidence="6">The sequence shown here is derived from an EMBL/GenBank/DDBJ whole genome shotgun (WGS) entry which is preliminary data.</text>
</comment>
<name>A0A4Z1CNR2_9ACTN</name>
<keyword evidence="3 6" id="KW-0238">DNA-binding</keyword>
<evidence type="ECO:0000256" key="1">
    <source>
        <dbReference type="ARBA" id="ARBA00022491"/>
    </source>
</evidence>
<keyword evidence="2" id="KW-0805">Transcription regulation</keyword>
<feature type="domain" description="HTH lacI-type" evidence="5">
    <location>
        <begin position="5"/>
        <end position="61"/>
    </location>
</feature>
<dbReference type="PANTHER" id="PTHR30146">
    <property type="entry name" value="LACI-RELATED TRANSCRIPTIONAL REPRESSOR"/>
    <property type="match status" value="1"/>
</dbReference>
<evidence type="ECO:0000313" key="6">
    <source>
        <dbReference type="EMBL" id="TGN66615.1"/>
    </source>
</evidence>
<dbReference type="Pfam" id="PF13377">
    <property type="entry name" value="Peripla_BP_3"/>
    <property type="match status" value="1"/>
</dbReference>
<keyword evidence="7" id="KW-1185">Reference proteome</keyword>
<evidence type="ECO:0000256" key="2">
    <source>
        <dbReference type="ARBA" id="ARBA00023015"/>
    </source>
</evidence>
<dbReference type="OrthoDB" id="9798934at2"/>
<organism evidence="6 7">
    <name type="scientific">Nocardioides eburneiflavus</name>
    <dbReference type="NCBI Taxonomy" id="2518372"/>
    <lineage>
        <taxon>Bacteria</taxon>
        <taxon>Bacillati</taxon>
        <taxon>Actinomycetota</taxon>
        <taxon>Actinomycetes</taxon>
        <taxon>Propionibacteriales</taxon>
        <taxon>Nocardioidaceae</taxon>
        <taxon>Nocardioides</taxon>
    </lineage>
</organism>
<dbReference type="Proteomes" id="UP000297496">
    <property type="component" value="Unassembled WGS sequence"/>
</dbReference>
<dbReference type="PANTHER" id="PTHR30146:SF148">
    <property type="entry name" value="HTH-TYPE TRANSCRIPTIONAL REPRESSOR PURR-RELATED"/>
    <property type="match status" value="1"/>
</dbReference>
<evidence type="ECO:0000259" key="5">
    <source>
        <dbReference type="PROSITE" id="PS50932"/>
    </source>
</evidence>
<dbReference type="PRINTS" id="PR00036">
    <property type="entry name" value="HTHLACI"/>
</dbReference>
<dbReference type="GO" id="GO:0000976">
    <property type="term" value="F:transcription cis-regulatory region binding"/>
    <property type="evidence" value="ECO:0007669"/>
    <property type="project" value="TreeGrafter"/>
</dbReference>
<dbReference type="Gene3D" id="3.40.50.2300">
    <property type="match status" value="2"/>
</dbReference>
<evidence type="ECO:0000256" key="4">
    <source>
        <dbReference type="ARBA" id="ARBA00023163"/>
    </source>
</evidence>
<dbReference type="InterPro" id="IPR010982">
    <property type="entry name" value="Lambda_DNA-bd_dom_sf"/>
</dbReference>
<dbReference type="SUPFAM" id="SSF47413">
    <property type="entry name" value="lambda repressor-like DNA-binding domains"/>
    <property type="match status" value="1"/>
</dbReference>
<gene>
    <name evidence="6" type="ORF">EXE59_01965</name>
</gene>
<dbReference type="InterPro" id="IPR046335">
    <property type="entry name" value="LacI/GalR-like_sensor"/>
</dbReference>
<dbReference type="PROSITE" id="PS00356">
    <property type="entry name" value="HTH_LACI_1"/>
    <property type="match status" value="1"/>
</dbReference>
<dbReference type="CDD" id="cd01392">
    <property type="entry name" value="HTH_LacI"/>
    <property type="match status" value="1"/>
</dbReference>
<dbReference type="InterPro" id="IPR000843">
    <property type="entry name" value="HTH_LacI"/>
</dbReference>
<keyword evidence="1" id="KW-0678">Repressor</keyword>
<accession>A0A4Z1CNR2</accession>
<dbReference type="SMART" id="SM00354">
    <property type="entry name" value="HTH_LACI"/>
    <property type="match status" value="1"/>
</dbReference>
<dbReference type="SUPFAM" id="SSF53822">
    <property type="entry name" value="Periplasmic binding protein-like I"/>
    <property type="match status" value="1"/>
</dbReference>
<sequence length="347" mass="37537">MAKRISIKDVAQRAGVSVTTVSHVLNDTPGKRISDDTRSRVRRAADELSYQPNGVARSLRLQRSQILAMVSDQIATTPHAGLIILGAQEAASKHGWLLMLVNSGGDRETERAEIQALQQRQVDGFLYASMYHQVVDVPPELGDSPLTLLDARCDDQRIPSVAPDEVQGGQAATQLLLDMGHRRIGLINNVDDIPATEGRLEGYLRALREAGLEPDDDLVVRDLSEASGGYRAGLALLDRAPRPTAIFCFNDRMAMGLYQAAAERGLRIPEDLSVVGFDNQELIADGLRPGLTTVALPHYEMGAWAVETLIRRLGDPDIAPEQVLLRCPVVARASVGPPAASTSSLTT</sequence>
<evidence type="ECO:0000256" key="3">
    <source>
        <dbReference type="ARBA" id="ARBA00023125"/>
    </source>
</evidence>
<dbReference type="CDD" id="cd06288">
    <property type="entry name" value="PBP1_sucrose_transcription_regulator"/>
    <property type="match status" value="1"/>
</dbReference>
<proteinExistence type="predicted"/>
<dbReference type="AlphaFoldDB" id="A0A4Z1CNR2"/>
<evidence type="ECO:0000313" key="7">
    <source>
        <dbReference type="Proteomes" id="UP000297496"/>
    </source>
</evidence>
<dbReference type="InterPro" id="IPR028082">
    <property type="entry name" value="Peripla_BP_I"/>
</dbReference>
<reference evidence="6 7" key="1">
    <citation type="submission" date="2019-04" db="EMBL/GenBank/DDBJ databases">
        <title>Three New Species of Nocardioides, Nocardioides euryhalodurans sp. nov., Nocardioides seonyuensis sp. nov. and Nocardioides eburneoflavus sp. nov. Isolated from Soil.</title>
        <authorList>
            <person name="Roh S.G."/>
            <person name="Lee C."/>
            <person name="Kim M.-K."/>
            <person name="Kim S.B."/>
        </authorList>
    </citation>
    <scope>NUCLEOTIDE SEQUENCE [LARGE SCALE GENOMIC DNA]</scope>
    <source>
        <strain evidence="6 7">MMS17-SY213</strain>
    </source>
</reference>
<dbReference type="Pfam" id="PF00356">
    <property type="entry name" value="LacI"/>
    <property type="match status" value="1"/>
</dbReference>
<dbReference type="PROSITE" id="PS50932">
    <property type="entry name" value="HTH_LACI_2"/>
    <property type="match status" value="1"/>
</dbReference>
<dbReference type="EMBL" id="SRRO01000001">
    <property type="protein sequence ID" value="TGN66615.1"/>
    <property type="molecule type" value="Genomic_DNA"/>
</dbReference>
<keyword evidence="4" id="KW-0804">Transcription</keyword>